<evidence type="ECO:0000313" key="3">
    <source>
        <dbReference type="Proteomes" id="UP000198582"/>
    </source>
</evidence>
<dbReference type="Proteomes" id="UP000198582">
    <property type="component" value="Unassembled WGS sequence"/>
</dbReference>
<gene>
    <name evidence="2" type="ORF">SAMN04489732_106170</name>
</gene>
<accession>A0A1H8X1Y9</accession>
<name>A0A1H8X1Y9_9PSEU</name>
<feature type="domain" description="Phosphoribosyltransferase" evidence="1">
    <location>
        <begin position="195"/>
        <end position="279"/>
    </location>
</feature>
<evidence type="ECO:0000259" key="1">
    <source>
        <dbReference type="Pfam" id="PF00156"/>
    </source>
</evidence>
<keyword evidence="2" id="KW-0808">Transferase</keyword>
<dbReference type="SUPFAM" id="SSF53271">
    <property type="entry name" value="PRTase-like"/>
    <property type="match status" value="1"/>
</dbReference>
<dbReference type="InterPro" id="IPR000836">
    <property type="entry name" value="PRTase_dom"/>
</dbReference>
<dbReference type="InterPro" id="IPR029057">
    <property type="entry name" value="PRTase-like"/>
</dbReference>
<dbReference type="AlphaFoldDB" id="A0A1H8X1Y9"/>
<organism evidence="2 3">
    <name type="scientific">Amycolatopsis saalfeldensis</name>
    <dbReference type="NCBI Taxonomy" id="394193"/>
    <lineage>
        <taxon>Bacteria</taxon>
        <taxon>Bacillati</taxon>
        <taxon>Actinomycetota</taxon>
        <taxon>Actinomycetes</taxon>
        <taxon>Pseudonocardiales</taxon>
        <taxon>Pseudonocardiaceae</taxon>
        <taxon>Amycolatopsis</taxon>
    </lineage>
</organism>
<dbReference type="Pfam" id="PF00156">
    <property type="entry name" value="Pribosyltran"/>
    <property type="match status" value="1"/>
</dbReference>
<sequence>MEACGKVGAEGEGTVVMKDFSTDYQADSRANRLEDYELEKSSTTWFLNLRGSEEATRHIVGALPRAKVARPAAGERQWPQRIRLDFEPPPSLTELLELLKTVYVIEIKYPDSLNAALALDFYQDSADGAGPQPTETGEWIRRVKRYGEYHDLPQPEVDAAGKQLCEALFDTIAQHDWFAGADRVLLVPGHVPGPSAGFMLGVNVAEQIGRPRVEVEPVTAGRKSAKQMTTKERAGLLAGYRIREDLTGETVLIVDDLYQTGSTMTGIARAARRAGATTVLGLAATRTLSTSTTVDRKLRESRRR</sequence>
<reference evidence="2 3" key="1">
    <citation type="submission" date="2016-10" db="EMBL/GenBank/DDBJ databases">
        <authorList>
            <person name="de Groot N.N."/>
        </authorList>
    </citation>
    <scope>NUCLEOTIDE SEQUENCE [LARGE SCALE GENOMIC DNA]</scope>
    <source>
        <strain evidence="2 3">DSM 44993</strain>
    </source>
</reference>
<evidence type="ECO:0000313" key="2">
    <source>
        <dbReference type="EMBL" id="SEP33841.1"/>
    </source>
</evidence>
<dbReference type="EMBL" id="FOEF01000006">
    <property type="protein sequence ID" value="SEP33841.1"/>
    <property type="molecule type" value="Genomic_DNA"/>
</dbReference>
<keyword evidence="3" id="KW-1185">Reference proteome</keyword>
<dbReference type="Gene3D" id="3.40.50.2020">
    <property type="match status" value="1"/>
</dbReference>
<dbReference type="GO" id="GO:0016740">
    <property type="term" value="F:transferase activity"/>
    <property type="evidence" value="ECO:0007669"/>
    <property type="project" value="UniProtKB-KW"/>
</dbReference>
<dbReference type="CDD" id="cd06223">
    <property type="entry name" value="PRTases_typeI"/>
    <property type="match status" value="1"/>
</dbReference>
<protein>
    <submittedName>
        <fullName evidence="2">Phosphoribosyl transferase domain-containing protein</fullName>
    </submittedName>
</protein>
<proteinExistence type="predicted"/>